<accession>A0A103E4R2</accession>
<sequence length="565" mass="61377">MKAVRFSPEADENRGAPDEPDGTHESDAVLEWFGPDHGDFAWLEQAIAEHPAAFFASGRFGGQRPHVDPEVIFSTVELPDKPVEAGAHAAHLIDDVFSRVMPVASPSFVGHMTSALPSFVPSLAKVLAALNQNVVKTETSAAMTALERQVIGMLHKLVFSGDGAFYRRWLHSGDHALGVFCSGGTVANLAALWASRNNLLRAREGFAGVKRVGIAQALRHYGYEGLAILVSERGHYSLRKAADVLGIGQDHLIAVPVDAEHRMRVDALGDAVRDLRRRNVRPMAIVGIAGTTETGAIDPLDALADVARDADCHFHVDAAWGGATLISGRHRHRFAGIERADSVVIDAHKQLYVPMGAGMALFRAPTWTAEISQHANYIVRKGSKDLGRHTLEGSRGAASVMLYANLHLLGRSGYARLIDLGIDNARYFASLIEQQADFELVSAPQLNILTYRYVPAAVRRALVDGPASRRQPIHDALDALTVDIQHAQRDAGRSFVSRTRLASQRWPQRQIDVFRVVLANPKTTRALLDDVLVEQRALAQASPHLRRLLALVDAGAGDARNAGRA</sequence>
<dbReference type="GO" id="GO:0005737">
    <property type="term" value="C:cytoplasm"/>
    <property type="evidence" value="ECO:0007669"/>
    <property type="project" value="TreeGrafter"/>
</dbReference>
<evidence type="ECO:0000256" key="4">
    <source>
        <dbReference type="ARBA" id="ARBA00022898"/>
    </source>
</evidence>
<dbReference type="GO" id="GO:0030170">
    <property type="term" value="F:pyridoxal phosphate binding"/>
    <property type="evidence" value="ECO:0007669"/>
    <property type="project" value="InterPro"/>
</dbReference>
<dbReference type="OrthoDB" id="9803665at2"/>
<comment type="similarity">
    <text evidence="2 7">Belongs to the group II decarboxylase family.</text>
</comment>
<gene>
    <name evidence="9" type="ORF">WS67_06260</name>
</gene>
<dbReference type="InterPro" id="IPR015422">
    <property type="entry name" value="PyrdxlP-dep_Trfase_small"/>
</dbReference>
<dbReference type="InterPro" id="IPR002129">
    <property type="entry name" value="PyrdxlP-dep_de-COase"/>
</dbReference>
<dbReference type="SUPFAM" id="SSF53383">
    <property type="entry name" value="PLP-dependent transferases"/>
    <property type="match status" value="1"/>
</dbReference>
<dbReference type="InterPro" id="IPR022517">
    <property type="entry name" value="Asp_decarboxylase_pyridox"/>
</dbReference>
<dbReference type="Proteomes" id="UP000062788">
    <property type="component" value="Unassembled WGS sequence"/>
</dbReference>
<dbReference type="GO" id="GO:0019752">
    <property type="term" value="P:carboxylic acid metabolic process"/>
    <property type="evidence" value="ECO:0007669"/>
    <property type="project" value="InterPro"/>
</dbReference>
<evidence type="ECO:0000256" key="3">
    <source>
        <dbReference type="ARBA" id="ARBA00022793"/>
    </source>
</evidence>
<organism evidence="9 10">
    <name type="scientific">Burkholderia singularis</name>
    <dbReference type="NCBI Taxonomy" id="1503053"/>
    <lineage>
        <taxon>Bacteria</taxon>
        <taxon>Pseudomonadati</taxon>
        <taxon>Pseudomonadota</taxon>
        <taxon>Betaproteobacteria</taxon>
        <taxon>Burkholderiales</taxon>
        <taxon>Burkholderiaceae</taxon>
        <taxon>Burkholderia</taxon>
        <taxon>pseudomallei group</taxon>
    </lineage>
</organism>
<name>A0A103E4R2_9BURK</name>
<dbReference type="Pfam" id="PF00282">
    <property type="entry name" value="Pyridoxal_deC"/>
    <property type="match status" value="1"/>
</dbReference>
<proteinExistence type="inferred from homology"/>
<protein>
    <submittedName>
        <fullName evidence="9">Glutamate decarboxylase</fullName>
    </submittedName>
</protein>
<dbReference type="NCBIfam" id="TIGR03799">
    <property type="entry name" value="NOD_PanD_pyr"/>
    <property type="match status" value="1"/>
</dbReference>
<keyword evidence="10" id="KW-1185">Reference proteome</keyword>
<comment type="caution">
    <text evidence="9">The sequence shown here is derived from an EMBL/GenBank/DDBJ whole genome shotgun (WGS) entry which is preliminary data.</text>
</comment>
<dbReference type="InterPro" id="IPR015424">
    <property type="entry name" value="PyrdxlP-dep_Trfase"/>
</dbReference>
<evidence type="ECO:0000313" key="9">
    <source>
        <dbReference type="EMBL" id="KVE28362.1"/>
    </source>
</evidence>
<dbReference type="RefSeq" id="WP_059514257.1">
    <property type="nucleotide sequence ID" value="NZ_LOWA01000018.1"/>
</dbReference>
<dbReference type="Gene3D" id="3.90.1150.10">
    <property type="entry name" value="Aspartate Aminotransferase, domain 1"/>
    <property type="match status" value="1"/>
</dbReference>
<dbReference type="Gene3D" id="3.40.640.10">
    <property type="entry name" value="Type I PLP-dependent aspartate aminotransferase-like (Major domain)"/>
    <property type="match status" value="1"/>
</dbReference>
<comment type="cofactor">
    <cofactor evidence="1 6 7">
        <name>pyridoxal 5'-phosphate</name>
        <dbReference type="ChEBI" id="CHEBI:597326"/>
    </cofactor>
</comment>
<dbReference type="InterPro" id="IPR015421">
    <property type="entry name" value="PyrdxlP-dep_Trfase_major"/>
</dbReference>
<keyword evidence="3" id="KW-0210">Decarboxylase</keyword>
<dbReference type="PANTHER" id="PTHR45677:SF8">
    <property type="entry name" value="CYSTEINE SULFINIC ACID DECARBOXYLASE"/>
    <property type="match status" value="1"/>
</dbReference>
<evidence type="ECO:0000256" key="8">
    <source>
        <dbReference type="SAM" id="MobiDB-lite"/>
    </source>
</evidence>
<feature type="modified residue" description="N6-(pyridoxal phosphate)lysine" evidence="6">
    <location>
        <position position="349"/>
    </location>
</feature>
<evidence type="ECO:0000256" key="6">
    <source>
        <dbReference type="PIRSR" id="PIRSR602129-50"/>
    </source>
</evidence>
<keyword evidence="5 7" id="KW-0456">Lyase</keyword>
<feature type="region of interest" description="Disordered" evidence="8">
    <location>
        <begin position="1"/>
        <end position="26"/>
    </location>
</feature>
<dbReference type="EMBL" id="LOWA01000018">
    <property type="protein sequence ID" value="KVE28362.1"/>
    <property type="molecule type" value="Genomic_DNA"/>
</dbReference>
<feature type="compositionally biased region" description="Basic and acidic residues" evidence="8">
    <location>
        <begin position="11"/>
        <end position="26"/>
    </location>
</feature>
<evidence type="ECO:0000256" key="5">
    <source>
        <dbReference type="ARBA" id="ARBA00023239"/>
    </source>
</evidence>
<evidence type="ECO:0000256" key="2">
    <source>
        <dbReference type="ARBA" id="ARBA00009533"/>
    </source>
</evidence>
<dbReference type="GO" id="GO:0016831">
    <property type="term" value="F:carboxy-lyase activity"/>
    <property type="evidence" value="ECO:0007669"/>
    <property type="project" value="UniProtKB-KW"/>
</dbReference>
<keyword evidence="4 6" id="KW-0663">Pyridoxal phosphate</keyword>
<dbReference type="PANTHER" id="PTHR45677">
    <property type="entry name" value="GLUTAMATE DECARBOXYLASE-RELATED"/>
    <property type="match status" value="1"/>
</dbReference>
<evidence type="ECO:0000256" key="7">
    <source>
        <dbReference type="RuleBase" id="RU000382"/>
    </source>
</evidence>
<evidence type="ECO:0000313" key="10">
    <source>
        <dbReference type="Proteomes" id="UP000062788"/>
    </source>
</evidence>
<evidence type="ECO:0000256" key="1">
    <source>
        <dbReference type="ARBA" id="ARBA00001933"/>
    </source>
</evidence>
<dbReference type="AlphaFoldDB" id="A0A103E4R2"/>
<reference evidence="9 10" key="1">
    <citation type="submission" date="2015-11" db="EMBL/GenBank/DDBJ databases">
        <title>Expanding the genomic diversity of Burkholderia species for the development of highly accurate diagnostics.</title>
        <authorList>
            <person name="Sahl J."/>
            <person name="Keim P."/>
            <person name="Wagner D."/>
        </authorList>
    </citation>
    <scope>NUCLEOTIDE SEQUENCE [LARGE SCALE GENOMIC DNA]</scope>
    <source>
        <strain evidence="9 10">TSV85</strain>
    </source>
</reference>